<dbReference type="InterPro" id="IPR039315">
    <property type="entry name" value="CheW"/>
</dbReference>
<evidence type="ECO:0000256" key="1">
    <source>
        <dbReference type="ARBA" id="ARBA00004496"/>
    </source>
</evidence>
<comment type="caution">
    <text evidence="5">The sequence shown here is derived from an EMBL/GenBank/DDBJ whole genome shotgun (WGS) entry which is preliminary data.</text>
</comment>
<evidence type="ECO:0000256" key="2">
    <source>
        <dbReference type="ARBA" id="ARBA00021483"/>
    </source>
</evidence>
<dbReference type="Gene3D" id="2.30.30.40">
    <property type="entry name" value="SH3 Domains"/>
    <property type="match status" value="1"/>
</dbReference>
<evidence type="ECO:0000256" key="3">
    <source>
        <dbReference type="ARBA" id="ARBA00022490"/>
    </source>
</evidence>
<name>A0ABP8VAQ8_9GAMM</name>
<dbReference type="RefSeq" id="WP_345198621.1">
    <property type="nucleotide sequence ID" value="NZ_BAABFL010000469.1"/>
</dbReference>
<dbReference type="InterPro" id="IPR002545">
    <property type="entry name" value="CheW-lke_dom"/>
</dbReference>
<dbReference type="SUPFAM" id="SSF50341">
    <property type="entry name" value="CheW-like"/>
    <property type="match status" value="1"/>
</dbReference>
<keyword evidence="3" id="KW-0963">Cytoplasm</keyword>
<dbReference type="EMBL" id="BAABFL010000469">
    <property type="protein sequence ID" value="GAA4652115.1"/>
    <property type="molecule type" value="Genomic_DNA"/>
</dbReference>
<dbReference type="SMART" id="SM00260">
    <property type="entry name" value="CheW"/>
    <property type="match status" value="1"/>
</dbReference>
<accession>A0ABP8VAQ8</accession>
<gene>
    <name evidence="5" type="ORF">GCM10023116_43990</name>
</gene>
<protein>
    <recommendedName>
        <fullName evidence="2">Chemotaxis protein CheW</fullName>
    </recommendedName>
</protein>
<keyword evidence="6" id="KW-1185">Reference proteome</keyword>
<dbReference type="PROSITE" id="PS50851">
    <property type="entry name" value="CHEW"/>
    <property type="match status" value="1"/>
</dbReference>
<reference evidence="6" key="1">
    <citation type="journal article" date="2019" name="Int. J. Syst. Evol. Microbiol.">
        <title>The Global Catalogue of Microorganisms (GCM) 10K type strain sequencing project: providing services to taxonomists for standard genome sequencing and annotation.</title>
        <authorList>
            <consortium name="The Broad Institute Genomics Platform"/>
            <consortium name="The Broad Institute Genome Sequencing Center for Infectious Disease"/>
            <person name="Wu L."/>
            <person name="Ma J."/>
        </authorList>
    </citation>
    <scope>NUCLEOTIDE SEQUENCE [LARGE SCALE GENOMIC DNA]</scope>
    <source>
        <strain evidence="6">JCM 17805</strain>
    </source>
</reference>
<feature type="domain" description="CheW-like" evidence="4">
    <location>
        <begin position="90"/>
        <end position="242"/>
    </location>
</feature>
<evidence type="ECO:0000259" key="4">
    <source>
        <dbReference type="PROSITE" id="PS50851"/>
    </source>
</evidence>
<evidence type="ECO:0000313" key="6">
    <source>
        <dbReference type="Proteomes" id="UP001500604"/>
    </source>
</evidence>
<evidence type="ECO:0000313" key="5">
    <source>
        <dbReference type="EMBL" id="GAA4652115.1"/>
    </source>
</evidence>
<sequence>MAEEESSPEIIQTDADARESIDACWQRIGVWATNGATCPALKDVIHCRNCPTYVQAGRHCLAGQPLADDQEMQQYSELYRKAKVQTDAGLRKVTLFRLGDEWFALDTAMVGSILKPQPCCWVPHRSSKGIKGIANIDGDALVVVSLAKLLGIAASQPQATESSQGVVNKAYPRMVTLGKSDKPLVVEVDEVWGQSRYSADKVMPLPSTVSKAVQKYSIGLLELDGALVGLLDASLLLYGLEQAMK</sequence>
<organism evidence="5 6">
    <name type="scientific">Kistimonas scapharcae</name>
    <dbReference type="NCBI Taxonomy" id="1036133"/>
    <lineage>
        <taxon>Bacteria</taxon>
        <taxon>Pseudomonadati</taxon>
        <taxon>Pseudomonadota</taxon>
        <taxon>Gammaproteobacteria</taxon>
        <taxon>Oceanospirillales</taxon>
        <taxon>Endozoicomonadaceae</taxon>
        <taxon>Kistimonas</taxon>
    </lineage>
</organism>
<dbReference type="PANTHER" id="PTHR22617">
    <property type="entry name" value="CHEMOTAXIS SENSOR HISTIDINE KINASE-RELATED"/>
    <property type="match status" value="1"/>
</dbReference>
<dbReference type="PANTHER" id="PTHR22617:SF45">
    <property type="entry name" value="CHEMOTAXIS PROTEIN CHEW"/>
    <property type="match status" value="1"/>
</dbReference>
<comment type="subcellular location">
    <subcellularLocation>
        <location evidence="1">Cytoplasm</location>
    </subcellularLocation>
</comment>
<proteinExistence type="predicted"/>
<dbReference type="Gene3D" id="2.40.50.180">
    <property type="entry name" value="CheA-289, Domain 4"/>
    <property type="match status" value="1"/>
</dbReference>
<dbReference type="InterPro" id="IPR036061">
    <property type="entry name" value="CheW-like_dom_sf"/>
</dbReference>
<dbReference type="Pfam" id="PF01584">
    <property type="entry name" value="CheW"/>
    <property type="match status" value="1"/>
</dbReference>
<dbReference type="Proteomes" id="UP001500604">
    <property type="component" value="Unassembled WGS sequence"/>
</dbReference>